<keyword evidence="2" id="KW-0540">Nuclease</keyword>
<dbReference type="Gene3D" id="3.30.230.10">
    <property type="match status" value="1"/>
</dbReference>
<evidence type="ECO:0000256" key="2">
    <source>
        <dbReference type="ARBA" id="ARBA00022722"/>
    </source>
</evidence>
<proteinExistence type="predicted"/>
<dbReference type="EC" id="3.1.26.5" evidence="6"/>
<dbReference type="SUPFAM" id="SSF54211">
    <property type="entry name" value="Ribosomal protein S5 domain 2-like"/>
    <property type="match status" value="1"/>
</dbReference>
<keyword evidence="3" id="KW-0255">Endonuclease</keyword>
<dbReference type="AlphaFoldDB" id="A0A7J0BJ32"/>
<dbReference type="PANTHER" id="PTHR33992">
    <property type="entry name" value="RIBONUCLEASE P PROTEIN COMPONENT"/>
    <property type="match status" value="1"/>
</dbReference>
<dbReference type="InterPro" id="IPR014721">
    <property type="entry name" value="Ribsml_uS5_D2-typ_fold_subgr"/>
</dbReference>
<sequence>MGMAVTKKTGTAVVRNRVKRVIREFFRLNQREVCDGFDVVVVPKRSLNPERVSLDMVSQELLPIIQNVCGQLTQETGNEAP</sequence>
<dbReference type="PANTHER" id="PTHR33992:SF1">
    <property type="entry name" value="RIBONUCLEASE P PROTEIN COMPONENT"/>
    <property type="match status" value="1"/>
</dbReference>
<evidence type="ECO:0000256" key="6">
    <source>
        <dbReference type="NCBIfam" id="TIGR00188"/>
    </source>
</evidence>
<dbReference type="EMBL" id="BLVO01000013">
    <property type="protein sequence ID" value="GFM33558.1"/>
    <property type="molecule type" value="Genomic_DNA"/>
</dbReference>
<evidence type="ECO:0000256" key="3">
    <source>
        <dbReference type="ARBA" id="ARBA00022759"/>
    </source>
</evidence>
<evidence type="ECO:0000256" key="1">
    <source>
        <dbReference type="ARBA" id="ARBA00022694"/>
    </source>
</evidence>
<name>A0A7J0BJ32_9BACT</name>
<keyword evidence="5" id="KW-0694">RNA-binding</keyword>
<dbReference type="Pfam" id="PF00825">
    <property type="entry name" value="Ribonuclease_P"/>
    <property type="match status" value="1"/>
</dbReference>
<evidence type="ECO:0000313" key="8">
    <source>
        <dbReference type="Proteomes" id="UP000503840"/>
    </source>
</evidence>
<organism evidence="7 8">
    <name type="scientific">Desulfovibrio subterraneus</name>
    <dbReference type="NCBI Taxonomy" id="2718620"/>
    <lineage>
        <taxon>Bacteria</taxon>
        <taxon>Pseudomonadati</taxon>
        <taxon>Thermodesulfobacteriota</taxon>
        <taxon>Desulfovibrionia</taxon>
        <taxon>Desulfovibrionales</taxon>
        <taxon>Desulfovibrionaceae</taxon>
        <taxon>Desulfovibrio</taxon>
    </lineage>
</organism>
<keyword evidence="8" id="KW-1185">Reference proteome</keyword>
<evidence type="ECO:0000313" key="7">
    <source>
        <dbReference type="EMBL" id="GFM33558.1"/>
    </source>
</evidence>
<keyword evidence="4" id="KW-0378">Hydrolase</keyword>
<reference evidence="7 8" key="1">
    <citation type="submission" date="2020-05" db="EMBL/GenBank/DDBJ databases">
        <title>Draft genome sequence of Desulfovibrio sp. strain HN2T.</title>
        <authorList>
            <person name="Ueno A."/>
            <person name="Tamazawa S."/>
            <person name="Tamamura S."/>
            <person name="Murakami T."/>
            <person name="Kiyama T."/>
            <person name="Inomata H."/>
            <person name="Amano Y."/>
            <person name="Miyakawa K."/>
            <person name="Tamaki H."/>
            <person name="Naganuma T."/>
            <person name="Kaneko K."/>
        </authorList>
    </citation>
    <scope>NUCLEOTIDE SEQUENCE [LARGE SCALE GENOMIC DNA]</scope>
    <source>
        <strain evidence="7 8">HN2</strain>
    </source>
</reference>
<dbReference type="NCBIfam" id="TIGR00188">
    <property type="entry name" value="rnpA"/>
    <property type="match status" value="1"/>
</dbReference>
<dbReference type="GO" id="GO:0004526">
    <property type="term" value="F:ribonuclease P activity"/>
    <property type="evidence" value="ECO:0007669"/>
    <property type="project" value="UniProtKB-UniRule"/>
</dbReference>
<dbReference type="Proteomes" id="UP000503840">
    <property type="component" value="Unassembled WGS sequence"/>
</dbReference>
<dbReference type="GO" id="GO:0042781">
    <property type="term" value="F:3'-tRNA processing endoribonuclease activity"/>
    <property type="evidence" value="ECO:0007669"/>
    <property type="project" value="TreeGrafter"/>
</dbReference>
<keyword evidence="1" id="KW-0819">tRNA processing</keyword>
<dbReference type="GO" id="GO:0000049">
    <property type="term" value="F:tRNA binding"/>
    <property type="evidence" value="ECO:0007669"/>
    <property type="project" value="InterPro"/>
</dbReference>
<gene>
    <name evidence="7" type="primary">rnpA</name>
    <name evidence="7" type="ORF">DSM101010T_19230</name>
</gene>
<accession>A0A7J0BJ32</accession>
<comment type="caution">
    <text evidence="7">The sequence shown here is derived from an EMBL/GenBank/DDBJ whole genome shotgun (WGS) entry which is preliminary data.</text>
</comment>
<dbReference type="GO" id="GO:0030677">
    <property type="term" value="C:ribonuclease P complex"/>
    <property type="evidence" value="ECO:0007669"/>
    <property type="project" value="TreeGrafter"/>
</dbReference>
<evidence type="ECO:0000256" key="4">
    <source>
        <dbReference type="ARBA" id="ARBA00022801"/>
    </source>
</evidence>
<dbReference type="InterPro" id="IPR000100">
    <property type="entry name" value="RNase_P"/>
</dbReference>
<protein>
    <recommendedName>
        <fullName evidence="6">Ribonuclease P protein component</fullName>
        <ecNumber evidence="6">3.1.26.5</ecNumber>
    </recommendedName>
</protein>
<evidence type="ECO:0000256" key="5">
    <source>
        <dbReference type="ARBA" id="ARBA00022884"/>
    </source>
</evidence>
<dbReference type="InterPro" id="IPR020568">
    <property type="entry name" value="Ribosomal_Su5_D2-typ_SF"/>
</dbReference>